<keyword evidence="5" id="KW-1185">Reference proteome</keyword>
<sequence>MDTLFPSLHAPSSDRLALCVGDRTLTWAELASACAHHVESLELRGVMPGERVGVWTQPALETLVALIAQAAAGYVTVPIDPKLGERELGHVLADAAPKLAVAADPASVRARAPGLELLTATISDDRGATPIAPRPILDVPVLVLYTSGTTGAPKGALITARNVASDLDMLARAWSWSADDVIVHALPLFHVHGLVLGLFGAIRRGGALRWVPRFAPEEIASALREHETSVLFGVPTMYHRLCEAAEGELAIAEALRGARLLVSGSAPLPVREHQRLERLTGHRVIERYGLTETLINCSARHDGDRRPGSVGQPLDEVELRLVDDERRTIDASDDATIGEVAVRGPNVFAGYLNREDATRAVLDAEGWFYTGDLATRAHDGQIRIVGRRATDLIKCGGFKVGAGEVEAALLEHAEVAEAAVIGASDPDLGERIVAFVVTRSSVDVKALEDHVARLLSPHKRPREVHALDALPRNAMGKVQKTVLRAMHDELRAR</sequence>
<dbReference type="GO" id="GO:0031956">
    <property type="term" value="F:medium-chain fatty acid-CoA ligase activity"/>
    <property type="evidence" value="ECO:0007669"/>
    <property type="project" value="TreeGrafter"/>
</dbReference>
<organism evidence="4 5">
    <name type="scientific">Sandaracinus amylolyticus</name>
    <dbReference type="NCBI Taxonomy" id="927083"/>
    <lineage>
        <taxon>Bacteria</taxon>
        <taxon>Pseudomonadati</taxon>
        <taxon>Myxococcota</taxon>
        <taxon>Polyangia</taxon>
        <taxon>Polyangiales</taxon>
        <taxon>Sandaracinaceae</taxon>
        <taxon>Sandaracinus</taxon>
    </lineage>
</organism>
<dbReference type="KEGG" id="samy:DB32_000790"/>
<dbReference type="InterPro" id="IPR042099">
    <property type="entry name" value="ANL_N_sf"/>
</dbReference>
<dbReference type="InterPro" id="IPR020845">
    <property type="entry name" value="AMP-binding_CS"/>
</dbReference>
<dbReference type="Gene3D" id="3.30.300.30">
    <property type="match status" value="1"/>
</dbReference>
<reference evidence="4 5" key="1">
    <citation type="submission" date="2015-03" db="EMBL/GenBank/DDBJ databases">
        <title>Genome assembly of Sandaracinus amylolyticus DSM 53668.</title>
        <authorList>
            <person name="Sharma G."/>
            <person name="Subramanian S."/>
        </authorList>
    </citation>
    <scope>NUCLEOTIDE SEQUENCE [LARGE SCALE GENOMIC DNA]</scope>
    <source>
        <strain evidence="4 5">DSM 53668</strain>
    </source>
</reference>
<evidence type="ECO:0000259" key="3">
    <source>
        <dbReference type="Pfam" id="PF13193"/>
    </source>
</evidence>
<evidence type="ECO:0000313" key="5">
    <source>
        <dbReference type="Proteomes" id="UP000034883"/>
    </source>
</evidence>
<proteinExistence type="inferred from homology"/>
<name>A0A0F6YFJ6_9BACT</name>
<dbReference type="Proteomes" id="UP000034883">
    <property type="component" value="Chromosome"/>
</dbReference>
<dbReference type="Pfam" id="PF13193">
    <property type="entry name" value="AMP-binding_C"/>
    <property type="match status" value="1"/>
</dbReference>
<dbReference type="InterPro" id="IPR000873">
    <property type="entry name" value="AMP-dep_synth/lig_dom"/>
</dbReference>
<dbReference type="InterPro" id="IPR045851">
    <property type="entry name" value="AMP-bd_C_sf"/>
</dbReference>
<evidence type="ECO:0000256" key="1">
    <source>
        <dbReference type="ARBA" id="ARBA00006432"/>
    </source>
</evidence>
<dbReference type="NCBIfam" id="NF005858">
    <property type="entry name" value="PRK07787.1"/>
    <property type="match status" value="1"/>
</dbReference>
<dbReference type="EMBL" id="CP011125">
    <property type="protein sequence ID" value="AKF03641.1"/>
    <property type="molecule type" value="Genomic_DNA"/>
</dbReference>
<dbReference type="SUPFAM" id="SSF56801">
    <property type="entry name" value="Acetyl-CoA synthetase-like"/>
    <property type="match status" value="1"/>
</dbReference>
<protein>
    <submittedName>
        <fullName evidence="4">Putative fatty acid synthase</fullName>
    </submittedName>
</protein>
<dbReference type="InterPro" id="IPR025110">
    <property type="entry name" value="AMP-bd_C"/>
</dbReference>
<dbReference type="STRING" id="927083.DB32_000790"/>
<dbReference type="Pfam" id="PF00501">
    <property type="entry name" value="AMP-binding"/>
    <property type="match status" value="1"/>
</dbReference>
<dbReference type="PANTHER" id="PTHR43201">
    <property type="entry name" value="ACYL-COA SYNTHETASE"/>
    <property type="match status" value="1"/>
</dbReference>
<accession>A0A0F6YFJ6</accession>
<dbReference type="RefSeq" id="WP_053231078.1">
    <property type="nucleotide sequence ID" value="NZ_CP011125.1"/>
</dbReference>
<dbReference type="Gene3D" id="3.40.50.12780">
    <property type="entry name" value="N-terminal domain of ligase-like"/>
    <property type="match status" value="1"/>
</dbReference>
<dbReference type="PANTHER" id="PTHR43201:SF8">
    <property type="entry name" value="ACYL-COA SYNTHETASE FAMILY MEMBER 3"/>
    <property type="match status" value="1"/>
</dbReference>
<comment type="similarity">
    <text evidence="1">Belongs to the ATP-dependent AMP-binding enzyme family.</text>
</comment>
<evidence type="ECO:0000259" key="2">
    <source>
        <dbReference type="Pfam" id="PF00501"/>
    </source>
</evidence>
<evidence type="ECO:0000313" key="4">
    <source>
        <dbReference type="EMBL" id="AKF03641.1"/>
    </source>
</evidence>
<dbReference type="PROSITE" id="PS00455">
    <property type="entry name" value="AMP_BINDING"/>
    <property type="match status" value="1"/>
</dbReference>
<dbReference type="GO" id="GO:0006631">
    <property type="term" value="P:fatty acid metabolic process"/>
    <property type="evidence" value="ECO:0007669"/>
    <property type="project" value="TreeGrafter"/>
</dbReference>
<feature type="domain" description="AMP-dependent synthetase/ligase" evidence="2">
    <location>
        <begin position="13"/>
        <end position="352"/>
    </location>
</feature>
<feature type="domain" description="AMP-binding enzyme C-terminal" evidence="3">
    <location>
        <begin position="404"/>
        <end position="477"/>
    </location>
</feature>
<gene>
    <name evidence="4" type="ORF">DB32_000790</name>
</gene>
<dbReference type="AlphaFoldDB" id="A0A0F6YFJ6"/>
<dbReference type="OrthoDB" id="9801302at2"/>